<gene>
    <name evidence="1" type="ORF">M8330_19660</name>
</gene>
<comment type="caution">
    <text evidence="1">The sequence shown here is derived from an EMBL/GenBank/DDBJ whole genome shotgun (WGS) entry which is preliminary data.</text>
</comment>
<dbReference type="Proteomes" id="UP001139485">
    <property type="component" value="Unassembled WGS sequence"/>
</dbReference>
<evidence type="ECO:0000313" key="1">
    <source>
        <dbReference type="EMBL" id="MCM0622511.1"/>
    </source>
</evidence>
<protein>
    <submittedName>
        <fullName evidence="1">Uncharacterized protein</fullName>
    </submittedName>
</protein>
<reference evidence="1" key="1">
    <citation type="submission" date="2022-05" db="EMBL/GenBank/DDBJ databases">
        <authorList>
            <person name="Tuo L."/>
        </authorList>
    </citation>
    <scope>NUCLEOTIDE SEQUENCE</scope>
    <source>
        <strain evidence="1">BSK12Z-4</strain>
    </source>
</reference>
<dbReference type="AlphaFoldDB" id="A0A9X2DAU0"/>
<evidence type="ECO:0000313" key="2">
    <source>
        <dbReference type="Proteomes" id="UP001139485"/>
    </source>
</evidence>
<accession>A0A9X2DAU0</accession>
<sequence>MATWNDFVTTAKDRKLIRKSLDAVVMIDDIEADLLTTIMSATTTDLEIPSTFKSLGWHSDEGLSWAREVENSELSAHGSVEAVRTDVRRVTHTLSMTCLETNLQTLGLQVGVELSGADGSAKEVVITEPSLPDAREFRLLALSVDDTDFGEIYFGKYFASAKVTGTTPGAWSDGDNAQSYGLTITAFKDETAGFSVCHFMGGPGFSGLREAMGWEPAAG</sequence>
<organism evidence="1 2">
    <name type="scientific">Nocardioides bruguierae</name>
    <dbReference type="NCBI Taxonomy" id="2945102"/>
    <lineage>
        <taxon>Bacteria</taxon>
        <taxon>Bacillati</taxon>
        <taxon>Actinomycetota</taxon>
        <taxon>Actinomycetes</taxon>
        <taxon>Propionibacteriales</taxon>
        <taxon>Nocardioidaceae</taxon>
        <taxon>Nocardioides</taxon>
    </lineage>
</organism>
<name>A0A9X2DAU0_9ACTN</name>
<proteinExistence type="predicted"/>
<keyword evidence="2" id="KW-1185">Reference proteome</keyword>
<dbReference type="RefSeq" id="WP_250828719.1">
    <property type="nucleotide sequence ID" value="NZ_JAMOIL010000037.1"/>
</dbReference>
<dbReference type="EMBL" id="JAMOIL010000037">
    <property type="protein sequence ID" value="MCM0622511.1"/>
    <property type="molecule type" value="Genomic_DNA"/>
</dbReference>